<keyword evidence="1" id="KW-0812">Transmembrane</keyword>
<protein>
    <submittedName>
        <fullName evidence="2">Uncharacterized protein</fullName>
    </submittedName>
</protein>
<dbReference type="EMBL" id="CP007055">
    <property type="protein sequence ID" value="AHG01116.1"/>
    <property type="molecule type" value="Genomic_DNA"/>
</dbReference>
<proteinExistence type="predicted"/>
<name>W0JQV7_9EURY</name>
<evidence type="ECO:0000313" key="2">
    <source>
        <dbReference type="EMBL" id="AHG01116.1"/>
    </source>
</evidence>
<keyword evidence="1" id="KW-0472">Membrane</keyword>
<gene>
    <name evidence="2" type="ORF">HALLA_17035</name>
</gene>
<sequence>MQQERAQKLLPLMIVCGLIQVGLGALSDTLLFAGFGLGYVLIGIAWLWSYW</sequence>
<dbReference type="Proteomes" id="UP000019024">
    <property type="component" value="Chromosome"/>
</dbReference>
<keyword evidence="3" id="KW-1185">Reference proteome</keyword>
<reference evidence="2 3" key="1">
    <citation type="submission" date="2014-01" db="EMBL/GenBank/DDBJ databases">
        <authorList>
            <consortium name="DOE Joint Genome Institute"/>
            <person name="Anderson I."/>
            <person name="Huntemann M."/>
            <person name="Han J."/>
            <person name="Chen A."/>
            <person name="Kyrpides N."/>
            <person name="Mavromatis K."/>
            <person name="Markowitz V."/>
            <person name="Palaniappan K."/>
            <person name="Ivanova N."/>
            <person name="Schaumberg A."/>
            <person name="Pati A."/>
            <person name="Liolios K."/>
            <person name="Nordberg H.P."/>
            <person name="Cantor M.N."/>
            <person name="Hua S.X."/>
            <person name="Woyke T."/>
        </authorList>
    </citation>
    <scope>NUCLEOTIDE SEQUENCE [LARGE SCALE GENOMIC DNA]</scope>
    <source>
        <strain evidence="2 3">XH-48</strain>
    </source>
</reference>
<dbReference type="KEGG" id="hlr:HALLA_17035"/>
<accession>W0JQV7</accession>
<dbReference type="STRING" id="797299.HALLA_17035"/>
<keyword evidence="1" id="KW-1133">Transmembrane helix</keyword>
<evidence type="ECO:0000313" key="3">
    <source>
        <dbReference type="Proteomes" id="UP000019024"/>
    </source>
</evidence>
<feature type="transmembrane region" description="Helical" evidence="1">
    <location>
        <begin position="9"/>
        <end position="26"/>
    </location>
</feature>
<dbReference type="AlphaFoldDB" id="W0JQV7"/>
<feature type="transmembrane region" description="Helical" evidence="1">
    <location>
        <begin position="32"/>
        <end position="50"/>
    </location>
</feature>
<dbReference type="HOGENOM" id="CLU_3093991_0_0_2"/>
<organism evidence="2 3">
    <name type="scientific">Halostagnicola larsenii XH-48</name>
    <dbReference type="NCBI Taxonomy" id="797299"/>
    <lineage>
        <taxon>Archaea</taxon>
        <taxon>Methanobacteriati</taxon>
        <taxon>Methanobacteriota</taxon>
        <taxon>Stenosarchaea group</taxon>
        <taxon>Halobacteria</taxon>
        <taxon>Halobacteriales</taxon>
        <taxon>Natrialbaceae</taxon>
        <taxon>Halostagnicola</taxon>
    </lineage>
</organism>
<evidence type="ECO:0000256" key="1">
    <source>
        <dbReference type="SAM" id="Phobius"/>
    </source>
</evidence>